<protein>
    <submittedName>
        <fullName evidence="6">LysR family transcriptional regulator</fullName>
    </submittedName>
</protein>
<keyword evidence="4" id="KW-0804">Transcription</keyword>
<evidence type="ECO:0000256" key="3">
    <source>
        <dbReference type="ARBA" id="ARBA00023125"/>
    </source>
</evidence>
<evidence type="ECO:0000259" key="5">
    <source>
        <dbReference type="PROSITE" id="PS50931"/>
    </source>
</evidence>
<dbReference type="InterPro" id="IPR005119">
    <property type="entry name" value="LysR_subst-bd"/>
</dbReference>
<dbReference type="AlphaFoldDB" id="W0SG99"/>
<dbReference type="FunFam" id="1.10.10.10:FF:000001">
    <property type="entry name" value="LysR family transcriptional regulator"/>
    <property type="match status" value="1"/>
</dbReference>
<keyword evidence="3" id="KW-0238">DNA-binding</keyword>
<dbReference type="InterPro" id="IPR000847">
    <property type="entry name" value="LysR_HTH_N"/>
</dbReference>
<accession>W0SG99</accession>
<evidence type="ECO:0000313" key="7">
    <source>
        <dbReference type="Proteomes" id="UP000031637"/>
    </source>
</evidence>
<dbReference type="PANTHER" id="PTHR30126">
    <property type="entry name" value="HTH-TYPE TRANSCRIPTIONAL REGULATOR"/>
    <property type="match status" value="1"/>
</dbReference>
<comment type="similarity">
    <text evidence="1">Belongs to the LysR transcriptional regulatory family.</text>
</comment>
<dbReference type="InterPro" id="IPR036390">
    <property type="entry name" value="WH_DNA-bd_sf"/>
</dbReference>
<dbReference type="Proteomes" id="UP000031637">
    <property type="component" value="Chromosome"/>
</dbReference>
<evidence type="ECO:0000256" key="4">
    <source>
        <dbReference type="ARBA" id="ARBA00023163"/>
    </source>
</evidence>
<evidence type="ECO:0000256" key="1">
    <source>
        <dbReference type="ARBA" id="ARBA00009437"/>
    </source>
</evidence>
<dbReference type="PANTHER" id="PTHR30126:SF40">
    <property type="entry name" value="HTH-TYPE TRANSCRIPTIONAL REGULATOR GLTR"/>
    <property type="match status" value="1"/>
</dbReference>
<keyword evidence="2" id="KW-0805">Transcription regulation</keyword>
<dbReference type="STRING" id="1223802.SUTH_02517"/>
<dbReference type="PRINTS" id="PR00039">
    <property type="entry name" value="HTHLYSR"/>
</dbReference>
<organism evidence="6 7">
    <name type="scientific">Sulfuritalea hydrogenivorans sk43H</name>
    <dbReference type="NCBI Taxonomy" id="1223802"/>
    <lineage>
        <taxon>Bacteria</taxon>
        <taxon>Pseudomonadati</taxon>
        <taxon>Pseudomonadota</taxon>
        <taxon>Betaproteobacteria</taxon>
        <taxon>Nitrosomonadales</taxon>
        <taxon>Sterolibacteriaceae</taxon>
        <taxon>Sulfuritalea</taxon>
    </lineage>
</organism>
<dbReference type="KEGG" id="shd:SUTH_02517"/>
<gene>
    <name evidence="6" type="ORF">SUTH_02517</name>
</gene>
<reference evidence="6 7" key="1">
    <citation type="journal article" date="2014" name="Syst. Appl. Microbiol.">
        <title>Complete genomes of freshwater sulfur oxidizers Sulfuricella denitrificans skB26 and Sulfuritalea hydrogenivorans sk43H: genetic insights into the sulfur oxidation pathway of betaproteobacteria.</title>
        <authorList>
            <person name="Watanabe T."/>
            <person name="Kojima H."/>
            <person name="Fukui M."/>
        </authorList>
    </citation>
    <scope>NUCLEOTIDE SEQUENCE [LARGE SCALE GENOMIC DNA]</scope>
    <source>
        <strain evidence="6">DSM22779</strain>
    </source>
</reference>
<name>W0SG99_9PROT</name>
<dbReference type="Pfam" id="PF03466">
    <property type="entry name" value="LysR_substrate"/>
    <property type="match status" value="1"/>
</dbReference>
<keyword evidence="7" id="KW-1185">Reference proteome</keyword>
<dbReference type="RefSeq" id="WP_041099669.1">
    <property type="nucleotide sequence ID" value="NZ_AP012547.1"/>
</dbReference>
<evidence type="ECO:0000256" key="2">
    <source>
        <dbReference type="ARBA" id="ARBA00023015"/>
    </source>
</evidence>
<dbReference type="GO" id="GO:0000976">
    <property type="term" value="F:transcription cis-regulatory region binding"/>
    <property type="evidence" value="ECO:0007669"/>
    <property type="project" value="TreeGrafter"/>
</dbReference>
<dbReference type="Gene3D" id="3.40.190.10">
    <property type="entry name" value="Periplasmic binding protein-like II"/>
    <property type="match status" value="2"/>
</dbReference>
<feature type="domain" description="HTH lysR-type" evidence="5">
    <location>
        <begin position="1"/>
        <end position="58"/>
    </location>
</feature>
<dbReference type="EMBL" id="AP012547">
    <property type="protein sequence ID" value="BAO30299.1"/>
    <property type="molecule type" value="Genomic_DNA"/>
</dbReference>
<dbReference type="Pfam" id="PF00126">
    <property type="entry name" value="HTH_1"/>
    <property type="match status" value="1"/>
</dbReference>
<dbReference type="OrthoDB" id="9775392at2"/>
<sequence length="297" mass="32180">MDFNLIRTFVTLAREGNLTRTAQRLHLSQPALSLQLKKLHEQLGLLLFERTPRGMRLTRAGEQLLPAAQRALDAATELDSLAAGIGGQVGGRLRIGTIVDPEFLRLGPFLKRLVEHHPGLSTDLAHGMSGAVRRDVAANRLDVAYTLGAPGMSDVDVAFEVQTLTGFNYRVIAPPNWQERVRGKDWKALARLPWIGTPPDSAHHRLLAGIFREAGASPRIVAQVDLEPSMLDLVKSGVGLSLARDSIALRAAHASGIAVADRVEVPAELGFLCLRARRNEPAIAAAFSVIRAVWSTA</sequence>
<dbReference type="HOGENOM" id="CLU_039613_6_1_4"/>
<evidence type="ECO:0000313" key="6">
    <source>
        <dbReference type="EMBL" id="BAO30299.1"/>
    </source>
</evidence>
<dbReference type="SUPFAM" id="SSF46785">
    <property type="entry name" value="Winged helix' DNA-binding domain"/>
    <property type="match status" value="1"/>
</dbReference>
<dbReference type="CDD" id="cd05466">
    <property type="entry name" value="PBP2_LTTR_substrate"/>
    <property type="match status" value="1"/>
</dbReference>
<proteinExistence type="inferred from homology"/>
<dbReference type="Gene3D" id="1.10.10.10">
    <property type="entry name" value="Winged helix-like DNA-binding domain superfamily/Winged helix DNA-binding domain"/>
    <property type="match status" value="1"/>
</dbReference>
<dbReference type="SUPFAM" id="SSF53850">
    <property type="entry name" value="Periplasmic binding protein-like II"/>
    <property type="match status" value="1"/>
</dbReference>
<dbReference type="GO" id="GO:0003700">
    <property type="term" value="F:DNA-binding transcription factor activity"/>
    <property type="evidence" value="ECO:0007669"/>
    <property type="project" value="InterPro"/>
</dbReference>
<dbReference type="InterPro" id="IPR036388">
    <property type="entry name" value="WH-like_DNA-bd_sf"/>
</dbReference>
<dbReference type="PROSITE" id="PS50931">
    <property type="entry name" value="HTH_LYSR"/>
    <property type="match status" value="1"/>
</dbReference>